<feature type="domain" description="CBM10" evidence="4">
    <location>
        <begin position="1"/>
        <end position="40"/>
    </location>
</feature>
<dbReference type="GO" id="GO:0016787">
    <property type="term" value="F:hydrolase activity"/>
    <property type="evidence" value="ECO:0007669"/>
    <property type="project" value="UniProtKB-KW"/>
</dbReference>
<reference evidence="5 6" key="1">
    <citation type="submission" date="2016-08" db="EMBL/GenBank/DDBJ databases">
        <title>Genomes of anaerobic fungi encode conserved fungal cellulosomes for biomass hydrolysis.</title>
        <authorList>
            <consortium name="DOE Joint Genome Institute"/>
            <person name="Haitjema C.H."/>
            <person name="Gilmore S.P."/>
            <person name="Henske J.K."/>
            <person name="Solomon K.V."/>
            <person name="De Groot R."/>
            <person name="Kuo A."/>
            <person name="Mondo S.J."/>
            <person name="Salamov A.A."/>
            <person name="Labutti K."/>
            <person name="Zhao Z."/>
            <person name="Chiniquy J."/>
            <person name="Barry K."/>
            <person name="Brewer H.M."/>
            <person name="Purvine S.O."/>
            <person name="Wright A.T."/>
            <person name="Boxma B."/>
            <person name="Van Alen T."/>
            <person name="Hackstein J.H."/>
            <person name="Baker S.E."/>
            <person name="Grigoriev I.V."/>
            <person name="O'Malley M.A."/>
        </authorList>
    </citation>
    <scope>NUCLEOTIDE SEQUENCE [LARGE SCALE GENOMIC DNA]</scope>
    <source>
        <strain evidence="6">finn</strain>
    </source>
</reference>
<evidence type="ECO:0000256" key="1">
    <source>
        <dbReference type="ARBA" id="ARBA00022729"/>
    </source>
</evidence>
<feature type="domain" description="CBM10" evidence="4">
    <location>
        <begin position="50"/>
        <end position="87"/>
    </location>
</feature>
<keyword evidence="1" id="KW-0732">Signal</keyword>
<dbReference type="Proteomes" id="UP000193719">
    <property type="component" value="Unassembled WGS sequence"/>
</dbReference>
<dbReference type="OrthoDB" id="10338608at2759"/>
<keyword evidence="2" id="KW-0677">Repeat</keyword>
<comment type="caution">
    <text evidence="5">The sequence shown here is derived from an EMBL/GenBank/DDBJ whole genome shotgun (WGS) entry which is preliminary data.</text>
</comment>
<name>A0A1Y1UW85_9FUNG</name>
<dbReference type="AlphaFoldDB" id="A0A1Y1UW85"/>
<protein>
    <submittedName>
        <fullName evidence="5">Double Dockerin</fullName>
    </submittedName>
</protein>
<evidence type="ECO:0000313" key="5">
    <source>
        <dbReference type="EMBL" id="ORX42279.1"/>
    </source>
</evidence>
<gene>
    <name evidence="5" type="ORF">BCR36DRAFT_307617</name>
</gene>
<dbReference type="InterPro" id="IPR009034">
    <property type="entry name" value="Dockerin_dom_fun_sf"/>
</dbReference>
<sequence length="93" mass="10842">CIAETIGYNCCPLEVSTVFYTDSYGNWSYNYKLKEWCGLTPYYKIVEEKDCWSEELGYACCKKTCTIFEIDENGEWGFEDDKWCGIPSSCLNF</sequence>
<evidence type="ECO:0000259" key="4">
    <source>
        <dbReference type="PROSITE" id="PS51763"/>
    </source>
</evidence>
<dbReference type="Pfam" id="PF02013">
    <property type="entry name" value="CBM_10"/>
    <property type="match status" value="1"/>
</dbReference>
<evidence type="ECO:0000313" key="6">
    <source>
        <dbReference type="Proteomes" id="UP000193719"/>
    </source>
</evidence>
<accession>A0A1Y1UW85</accession>
<dbReference type="EMBL" id="MCFH01000067">
    <property type="protein sequence ID" value="ORX42279.1"/>
    <property type="molecule type" value="Genomic_DNA"/>
</dbReference>
<reference evidence="5 6" key="2">
    <citation type="submission" date="2016-08" db="EMBL/GenBank/DDBJ databases">
        <title>Pervasive Adenine N6-methylation of Active Genes in Fungi.</title>
        <authorList>
            <consortium name="DOE Joint Genome Institute"/>
            <person name="Mondo S.J."/>
            <person name="Dannebaum R.O."/>
            <person name="Kuo R.C."/>
            <person name="Labutti K."/>
            <person name="Haridas S."/>
            <person name="Kuo A."/>
            <person name="Salamov A."/>
            <person name="Ahrendt S.R."/>
            <person name="Lipzen A."/>
            <person name="Sullivan W."/>
            <person name="Andreopoulos W.B."/>
            <person name="Clum A."/>
            <person name="Lindquist E."/>
            <person name="Daum C."/>
            <person name="Ramamoorthy G.K."/>
            <person name="Gryganskyi A."/>
            <person name="Culley D."/>
            <person name="Magnuson J.K."/>
            <person name="James T.Y."/>
            <person name="O'Malley M.A."/>
            <person name="Stajich J.E."/>
            <person name="Spatafora J.W."/>
            <person name="Visel A."/>
            <person name="Grigoriev I.V."/>
        </authorList>
    </citation>
    <scope>NUCLEOTIDE SEQUENCE [LARGE SCALE GENOMIC DNA]</scope>
    <source>
        <strain evidence="6">finn</strain>
    </source>
</reference>
<feature type="non-terminal residue" evidence="5">
    <location>
        <position position="1"/>
    </location>
</feature>
<evidence type="ECO:0000256" key="2">
    <source>
        <dbReference type="ARBA" id="ARBA00022737"/>
    </source>
</evidence>
<dbReference type="SUPFAM" id="SSF64571">
    <property type="entry name" value="Cellulose docking domain, dockering"/>
    <property type="match status" value="2"/>
</dbReference>
<organism evidence="5 6">
    <name type="scientific">Piromyces finnis</name>
    <dbReference type="NCBI Taxonomy" id="1754191"/>
    <lineage>
        <taxon>Eukaryota</taxon>
        <taxon>Fungi</taxon>
        <taxon>Fungi incertae sedis</taxon>
        <taxon>Chytridiomycota</taxon>
        <taxon>Chytridiomycota incertae sedis</taxon>
        <taxon>Neocallimastigomycetes</taxon>
        <taxon>Neocallimastigales</taxon>
        <taxon>Neocallimastigaceae</taxon>
        <taxon>Piromyces</taxon>
    </lineage>
</organism>
<proteinExistence type="predicted"/>
<dbReference type="Gene3D" id="3.90.1220.10">
    <property type="entry name" value="Cellulose docking domain, dockering"/>
    <property type="match status" value="2"/>
</dbReference>
<evidence type="ECO:0000256" key="3">
    <source>
        <dbReference type="ARBA" id="ARBA00022801"/>
    </source>
</evidence>
<dbReference type="InterPro" id="IPR002883">
    <property type="entry name" value="CBM10/Dockerin_dom"/>
</dbReference>
<keyword evidence="3" id="KW-0378">Hydrolase</keyword>
<keyword evidence="6" id="KW-1185">Reference proteome</keyword>
<dbReference type="PROSITE" id="PS51763">
    <property type="entry name" value="CBM10"/>
    <property type="match status" value="2"/>
</dbReference>
<dbReference type="STRING" id="1754191.A0A1Y1UW85"/>